<feature type="domain" description="POTRA" evidence="9">
    <location>
        <begin position="50"/>
        <end position="120"/>
    </location>
</feature>
<keyword evidence="4 8" id="KW-0812">Transmembrane</keyword>
<keyword evidence="3 8" id="KW-0132">Cell division</keyword>
<feature type="transmembrane region" description="Helical" evidence="8">
    <location>
        <begin position="28"/>
        <end position="45"/>
    </location>
</feature>
<dbReference type="Gene3D" id="3.40.50.10960">
    <property type="match status" value="1"/>
</dbReference>
<evidence type="ECO:0000256" key="1">
    <source>
        <dbReference type="ARBA" id="ARBA00004370"/>
    </source>
</evidence>
<keyword evidence="11" id="KW-1185">Reference proteome</keyword>
<dbReference type="Proteomes" id="UP001139179">
    <property type="component" value="Unassembled WGS sequence"/>
</dbReference>
<evidence type="ECO:0000256" key="7">
    <source>
        <dbReference type="ARBA" id="ARBA00023306"/>
    </source>
</evidence>
<dbReference type="Pfam" id="PF03799">
    <property type="entry name" value="FtsQ_DivIB_C"/>
    <property type="match status" value="1"/>
</dbReference>
<evidence type="ECO:0000259" key="9">
    <source>
        <dbReference type="PROSITE" id="PS51779"/>
    </source>
</evidence>
<keyword evidence="6 8" id="KW-0472">Membrane</keyword>
<keyword evidence="2 8" id="KW-1003">Cell membrane</keyword>
<dbReference type="EMBL" id="JAMBOL010000002">
    <property type="protein sequence ID" value="MCM3713106.1"/>
    <property type="molecule type" value="Genomic_DNA"/>
</dbReference>
<comment type="function">
    <text evidence="8">Cell division protein that may be involved in stabilizing or promoting the assembly of the division complex.</text>
</comment>
<evidence type="ECO:0000256" key="8">
    <source>
        <dbReference type="HAMAP-Rule" id="MF_00912"/>
    </source>
</evidence>
<comment type="similarity">
    <text evidence="8">Belongs to the FtsQ/DivIB family. DivIB subfamily.</text>
</comment>
<dbReference type="InterPro" id="IPR050487">
    <property type="entry name" value="FtsQ_DivIB"/>
</dbReference>
<protein>
    <recommendedName>
        <fullName evidence="8">Cell division protein DivIB</fullName>
    </recommendedName>
</protein>
<dbReference type="PANTHER" id="PTHR37820:SF1">
    <property type="entry name" value="CELL DIVISION PROTEIN FTSQ"/>
    <property type="match status" value="1"/>
</dbReference>
<dbReference type="Pfam" id="PF08478">
    <property type="entry name" value="POTRA_1"/>
    <property type="match status" value="1"/>
</dbReference>
<evidence type="ECO:0000313" key="10">
    <source>
        <dbReference type="EMBL" id="MCM3713106.1"/>
    </source>
</evidence>
<keyword evidence="5 8" id="KW-1133">Transmembrane helix</keyword>
<name>A0A9X2IMT9_9BACI</name>
<keyword evidence="7 8" id="KW-0131">Cell cycle</keyword>
<sequence length="259" mass="29665">MSKEKVVTINERIPTLKEQRKQRANRRLLFFLSFFFLLLLVMVYFQSPLSHVKSVTVEGNQFISDEKVVELSGIKGGTSIWNLDKAAIIDRLLDDEEIAAASVERKWLNTVRLVIREHARIGYLYANEHYYPILETGRYLDELPRLEYPADAPLLMNFEQGEALAELSAELAKVPPQLIERISEIFLTPNESDPLALVLYMTDGIEVHSTIRGFSEKIAPYPSIVSDLDPEKKGILHMRMSPYFEEFVVEEEDDSEGEG</sequence>
<dbReference type="InterPro" id="IPR005548">
    <property type="entry name" value="Cell_div_FtsQ/DivIB_C"/>
</dbReference>
<organism evidence="10 11">
    <name type="scientific">Halalkalibacter oceani</name>
    <dbReference type="NCBI Taxonomy" id="1653776"/>
    <lineage>
        <taxon>Bacteria</taxon>
        <taxon>Bacillati</taxon>
        <taxon>Bacillota</taxon>
        <taxon>Bacilli</taxon>
        <taxon>Bacillales</taxon>
        <taxon>Bacillaceae</taxon>
        <taxon>Halalkalibacter</taxon>
    </lineage>
</organism>
<evidence type="ECO:0000256" key="6">
    <source>
        <dbReference type="ARBA" id="ARBA00023136"/>
    </source>
</evidence>
<dbReference type="GO" id="GO:0043093">
    <property type="term" value="P:FtsZ-dependent cytokinesis"/>
    <property type="evidence" value="ECO:0007669"/>
    <property type="project" value="UniProtKB-UniRule"/>
</dbReference>
<comment type="subcellular location">
    <subcellularLocation>
        <location evidence="8">Cell membrane</location>
        <topology evidence="8">Single-pass type II membrane protein</topology>
    </subcellularLocation>
    <subcellularLocation>
        <location evidence="1">Membrane</location>
    </subcellularLocation>
    <text evidence="8">Localizes to the division septum.</text>
</comment>
<dbReference type="HAMAP" id="MF_00912">
    <property type="entry name" value="DivIB"/>
    <property type="match status" value="1"/>
</dbReference>
<dbReference type="InterPro" id="IPR026580">
    <property type="entry name" value="DivIB"/>
</dbReference>
<dbReference type="PANTHER" id="PTHR37820">
    <property type="entry name" value="CELL DIVISION PROTEIN DIVIB"/>
    <property type="match status" value="1"/>
</dbReference>
<comment type="caution">
    <text evidence="10">The sequence shown here is derived from an EMBL/GenBank/DDBJ whole genome shotgun (WGS) entry which is preliminary data.</text>
</comment>
<reference evidence="10" key="1">
    <citation type="submission" date="2022-05" db="EMBL/GenBank/DDBJ databases">
        <title>Comparative Genomics of Spacecraft Associated Microbes.</title>
        <authorList>
            <person name="Tran M.T."/>
            <person name="Wright A."/>
            <person name="Seuylemezian A."/>
            <person name="Eisen J."/>
            <person name="Coil D."/>
        </authorList>
    </citation>
    <scope>NUCLEOTIDE SEQUENCE</scope>
    <source>
        <strain evidence="10">214.1.1</strain>
    </source>
</reference>
<evidence type="ECO:0000256" key="4">
    <source>
        <dbReference type="ARBA" id="ARBA00022692"/>
    </source>
</evidence>
<accession>A0A9X2IMT9</accession>
<dbReference type="InterPro" id="IPR034746">
    <property type="entry name" value="POTRA"/>
</dbReference>
<dbReference type="InterPro" id="IPR013685">
    <property type="entry name" value="POTRA_FtsQ_type"/>
</dbReference>
<dbReference type="Gene3D" id="3.10.20.310">
    <property type="entry name" value="membrane protein fhac"/>
    <property type="match status" value="1"/>
</dbReference>
<evidence type="ECO:0000256" key="2">
    <source>
        <dbReference type="ARBA" id="ARBA00022475"/>
    </source>
</evidence>
<evidence type="ECO:0000256" key="3">
    <source>
        <dbReference type="ARBA" id="ARBA00022618"/>
    </source>
</evidence>
<dbReference type="GO" id="GO:0032153">
    <property type="term" value="C:cell division site"/>
    <property type="evidence" value="ECO:0007669"/>
    <property type="project" value="UniProtKB-UniRule"/>
</dbReference>
<evidence type="ECO:0000313" key="11">
    <source>
        <dbReference type="Proteomes" id="UP001139179"/>
    </source>
</evidence>
<gene>
    <name evidence="8" type="primary">divIB</name>
    <name evidence="10" type="ORF">M3202_03350</name>
</gene>
<dbReference type="RefSeq" id="WP_251221937.1">
    <property type="nucleotide sequence ID" value="NZ_JAMBOL010000002.1"/>
</dbReference>
<dbReference type="AlphaFoldDB" id="A0A9X2IMT9"/>
<evidence type="ECO:0000256" key="5">
    <source>
        <dbReference type="ARBA" id="ARBA00022989"/>
    </source>
</evidence>
<dbReference type="PROSITE" id="PS51779">
    <property type="entry name" value="POTRA"/>
    <property type="match status" value="1"/>
</dbReference>
<proteinExistence type="inferred from homology"/>
<dbReference type="GO" id="GO:0005886">
    <property type="term" value="C:plasma membrane"/>
    <property type="evidence" value="ECO:0007669"/>
    <property type="project" value="UniProtKB-SubCell"/>
</dbReference>